<dbReference type="RefSeq" id="WP_022601988.1">
    <property type="nucleotide sequence ID" value="NZ_KI440811.1"/>
</dbReference>
<keyword evidence="1" id="KW-0732">Signal</keyword>
<dbReference type="EMBL" id="RBXN01000002">
    <property type="protein sequence ID" value="RKT59797.1"/>
    <property type="molecule type" value="Genomic_DNA"/>
</dbReference>
<dbReference type="SUPFAM" id="SSF48452">
    <property type="entry name" value="TPR-like"/>
    <property type="match status" value="1"/>
</dbReference>
<proteinExistence type="predicted"/>
<dbReference type="AlphaFoldDB" id="A0A495WEY5"/>
<dbReference type="PROSITE" id="PS51257">
    <property type="entry name" value="PROKAR_LIPOPROTEIN"/>
    <property type="match status" value="1"/>
</dbReference>
<evidence type="ECO:0000313" key="2">
    <source>
        <dbReference type="EMBL" id="RKT59797.1"/>
    </source>
</evidence>
<accession>A0A495WEY5</accession>
<dbReference type="InterPro" id="IPR011990">
    <property type="entry name" value="TPR-like_helical_dom_sf"/>
</dbReference>
<feature type="chain" id="PRO_5019809678" evidence="1">
    <location>
        <begin position="22"/>
        <end position="567"/>
    </location>
</feature>
<keyword evidence="3" id="KW-1185">Reference proteome</keyword>
<dbReference type="InterPro" id="IPR024302">
    <property type="entry name" value="SusD-like"/>
</dbReference>
<dbReference type="OrthoDB" id="1387301at2"/>
<reference evidence="2 3" key="1">
    <citation type="submission" date="2018-10" db="EMBL/GenBank/DDBJ databases">
        <title>Genomic Encyclopedia of Archaeal and Bacterial Type Strains, Phase II (KMG-II): from individual species to whole genera.</title>
        <authorList>
            <person name="Goeker M."/>
        </authorList>
    </citation>
    <scope>NUCLEOTIDE SEQUENCE [LARGE SCALE GENOMIC DNA]</scope>
    <source>
        <strain evidence="2 3">NSB1</strain>
    </source>
</reference>
<gene>
    <name evidence="2" type="ORF">BC742_0718</name>
</gene>
<protein>
    <submittedName>
        <fullName evidence="2">SusD/RagB-like outer membrane lipoprotein</fullName>
    </submittedName>
</protein>
<name>A0A495WEY5_9BACT</name>
<comment type="caution">
    <text evidence="2">The sequence shown here is derived from an EMBL/GenBank/DDBJ whole genome shotgun (WGS) entry which is preliminary data.</text>
</comment>
<organism evidence="2 3">
    <name type="scientific">Coprobacter fastidiosus NSB1 = JCM 33896</name>
    <dbReference type="NCBI Taxonomy" id="1349822"/>
    <lineage>
        <taxon>Bacteria</taxon>
        <taxon>Pseudomonadati</taxon>
        <taxon>Bacteroidota</taxon>
        <taxon>Bacteroidia</taxon>
        <taxon>Bacteroidales</taxon>
        <taxon>Barnesiellaceae</taxon>
        <taxon>Coprobacter</taxon>
    </lineage>
</organism>
<keyword evidence="2" id="KW-0449">Lipoprotein</keyword>
<evidence type="ECO:0000313" key="3">
    <source>
        <dbReference type="Proteomes" id="UP000269493"/>
    </source>
</evidence>
<dbReference type="Pfam" id="PF12741">
    <property type="entry name" value="SusD-like"/>
    <property type="match status" value="1"/>
</dbReference>
<dbReference type="Gene3D" id="1.25.40.390">
    <property type="match status" value="1"/>
</dbReference>
<dbReference type="GeneID" id="92928267"/>
<feature type="signal peptide" evidence="1">
    <location>
        <begin position="1"/>
        <end position="21"/>
    </location>
</feature>
<dbReference type="Proteomes" id="UP000269493">
    <property type="component" value="Unassembled WGS sequence"/>
</dbReference>
<sequence>MKKKYFSVMILAATMSLVGCGDPLLDDLSLNTQVSSSDLSIAENYDQAVGFFLTAQQKMHDIGTSGGAHVYQVQFNIHIDNYAGYMAGTQNFSGNLPSTYRYFPEYADGPKASFFNVAHAALPVMRSADQLDLKEIGAMCNIMYCFSALELSDIYGPFPWTDYKNDVQEPPVTYEPMDVIYDSLFYNLKKSAEILKDFSNTSQEHQEKINNVLAQYDRICGSVDVWRRFANSIRMRMALRMSNVNPTKAQEEARLAFNDGLIEKSIAYNQNVHDGLSHPIVFISTLWNDTRLNASMENIMKRLNYPFMETIFLKNGGAIKNTSTGEKAWDENTDIVGVRTGISLTARDDNNPYINFSMVNSAYNTTPVALFKLSERYFLEAEAALRWNIGSLTSSYLRGIVASFADFDVAQTDEKFRNYWAQKDEDIDTSIDYVDPSNPRNNIKGLLTVGVTINSTDAPAIKLEKIITQKWLANFPMGLEAWNDLRRTGYPRIFPTNDIGDGTLGRGRMIRRIPWNETDGSAAQDIANSGLAALGGGNYERTTLWWDVEDPAGLGDNRWWERTAAGQ</sequence>
<evidence type="ECO:0000256" key="1">
    <source>
        <dbReference type="SAM" id="SignalP"/>
    </source>
</evidence>